<gene>
    <name evidence="2" type="ORF">MKW94_014232</name>
</gene>
<feature type="region of interest" description="Disordered" evidence="1">
    <location>
        <begin position="202"/>
        <end position="356"/>
    </location>
</feature>
<dbReference type="PANTHER" id="PTHR37724">
    <property type="entry name" value="OS02G0564300 PROTEIN"/>
    <property type="match status" value="1"/>
</dbReference>
<protein>
    <submittedName>
        <fullName evidence="2">Uncharacterized protein</fullName>
    </submittedName>
</protein>
<proteinExistence type="predicted"/>
<dbReference type="PANTHER" id="PTHR37724:SF1">
    <property type="entry name" value="OS02G0564300 PROTEIN"/>
    <property type="match status" value="1"/>
</dbReference>
<dbReference type="EMBL" id="JAJJMA010083546">
    <property type="protein sequence ID" value="MCL7028804.1"/>
    <property type="molecule type" value="Genomic_DNA"/>
</dbReference>
<keyword evidence="3" id="KW-1185">Reference proteome</keyword>
<evidence type="ECO:0000256" key="1">
    <source>
        <dbReference type="SAM" id="MobiDB-lite"/>
    </source>
</evidence>
<organism evidence="2 3">
    <name type="scientific">Papaver nudicaule</name>
    <name type="common">Iceland poppy</name>
    <dbReference type="NCBI Taxonomy" id="74823"/>
    <lineage>
        <taxon>Eukaryota</taxon>
        <taxon>Viridiplantae</taxon>
        <taxon>Streptophyta</taxon>
        <taxon>Embryophyta</taxon>
        <taxon>Tracheophyta</taxon>
        <taxon>Spermatophyta</taxon>
        <taxon>Magnoliopsida</taxon>
        <taxon>Ranunculales</taxon>
        <taxon>Papaveraceae</taxon>
        <taxon>Papaveroideae</taxon>
        <taxon>Papaver</taxon>
    </lineage>
</organism>
<evidence type="ECO:0000313" key="3">
    <source>
        <dbReference type="Proteomes" id="UP001177140"/>
    </source>
</evidence>
<feature type="compositionally biased region" description="Basic residues" evidence="1">
    <location>
        <begin position="314"/>
        <end position="326"/>
    </location>
</feature>
<dbReference type="Proteomes" id="UP001177140">
    <property type="component" value="Unassembled WGS sequence"/>
</dbReference>
<evidence type="ECO:0000313" key="2">
    <source>
        <dbReference type="EMBL" id="MCL7028804.1"/>
    </source>
</evidence>
<reference evidence="2" key="1">
    <citation type="submission" date="2022-03" db="EMBL/GenBank/DDBJ databases">
        <title>A functionally conserved STORR gene fusion in Papaver species that diverged 16.8 million years ago.</title>
        <authorList>
            <person name="Catania T."/>
        </authorList>
    </citation>
    <scope>NUCLEOTIDE SEQUENCE</scope>
    <source>
        <strain evidence="2">S-191538</strain>
    </source>
</reference>
<sequence>MTIQMSVSVPTQSQNLSSVRMLTCPNQMNFFTKFSQLSFNKTSTNPLRTSIIRMGGGPRTFPGGVSKWQWKRMQQKKAKQLLKARLCREKQIYEMRKRAELRAAVSELEKPWEVVEKAPALFSVRADEQVKVLADRFQRPGGYDLWSDNDGPQLFQHGGDDFPSARFFPKGVVHSIKPYESITSEENSEDFKGFKEFSLPNVKRGKGPRRFSNGSKGRSESEGEGGEIGGLELNLRSDGNAGKRPSSENFELMGRREQGSNTGGRAIPREFNMGRHEEGSSHGSSRTKGSRGSSGYGLSSDDEEKHEVPFLGRGRGRGKGRGRGRGLGKGGSNNERSYDARKGLSKPSDLSGEIYDMSLKQDGTYEL</sequence>
<feature type="compositionally biased region" description="Low complexity" evidence="1">
    <location>
        <begin position="281"/>
        <end position="299"/>
    </location>
</feature>
<comment type="caution">
    <text evidence="2">The sequence shown here is derived from an EMBL/GenBank/DDBJ whole genome shotgun (WGS) entry which is preliminary data.</text>
</comment>
<accession>A0AA41V2B9</accession>
<dbReference type="AlphaFoldDB" id="A0AA41V2B9"/>
<name>A0AA41V2B9_PAPNU</name>